<dbReference type="PANTHER" id="PTHR24330">
    <property type="entry name" value="HOMEOBOX PROTEIN BARH-LIKE"/>
    <property type="match status" value="1"/>
</dbReference>
<feature type="compositionally biased region" description="Polar residues" evidence="1">
    <location>
        <begin position="451"/>
        <end position="463"/>
    </location>
</feature>
<feature type="region of interest" description="Disordered" evidence="1">
    <location>
        <begin position="125"/>
        <end position="250"/>
    </location>
</feature>
<dbReference type="Proteomes" id="UP000663874">
    <property type="component" value="Unassembled WGS sequence"/>
</dbReference>
<proteinExistence type="predicted"/>
<feature type="region of interest" description="Disordered" evidence="1">
    <location>
        <begin position="321"/>
        <end position="372"/>
    </location>
</feature>
<evidence type="ECO:0000313" key="4">
    <source>
        <dbReference type="Proteomes" id="UP000663874"/>
    </source>
</evidence>
<feature type="compositionally biased region" description="Polar residues" evidence="1">
    <location>
        <begin position="282"/>
        <end position="291"/>
    </location>
</feature>
<dbReference type="EMBL" id="CAJOBE010004516">
    <property type="protein sequence ID" value="CAF3935370.1"/>
    <property type="molecule type" value="Genomic_DNA"/>
</dbReference>
<evidence type="ECO:0000256" key="1">
    <source>
        <dbReference type="SAM" id="MobiDB-lite"/>
    </source>
</evidence>
<organism evidence="3 4">
    <name type="scientific">Rotaria sordida</name>
    <dbReference type="NCBI Taxonomy" id="392033"/>
    <lineage>
        <taxon>Eukaryota</taxon>
        <taxon>Metazoa</taxon>
        <taxon>Spiralia</taxon>
        <taxon>Gnathifera</taxon>
        <taxon>Rotifera</taxon>
        <taxon>Eurotatoria</taxon>
        <taxon>Bdelloidea</taxon>
        <taxon>Philodinida</taxon>
        <taxon>Philodinidae</taxon>
        <taxon>Rotaria</taxon>
    </lineage>
</organism>
<dbReference type="Proteomes" id="UP000663889">
    <property type="component" value="Unassembled WGS sequence"/>
</dbReference>
<evidence type="ECO:0000313" key="2">
    <source>
        <dbReference type="EMBL" id="CAF1077596.1"/>
    </source>
</evidence>
<name>A0A819JUR1_9BILA</name>
<feature type="region of interest" description="Disordered" evidence="1">
    <location>
        <begin position="408"/>
        <end position="483"/>
    </location>
</feature>
<feature type="region of interest" description="Disordered" evidence="1">
    <location>
        <begin position="280"/>
        <end position="300"/>
    </location>
</feature>
<feature type="compositionally biased region" description="Low complexity" evidence="1">
    <location>
        <begin position="592"/>
        <end position="614"/>
    </location>
</feature>
<feature type="region of interest" description="Disordered" evidence="1">
    <location>
        <begin position="589"/>
        <end position="614"/>
    </location>
</feature>
<feature type="compositionally biased region" description="Basic and acidic residues" evidence="1">
    <location>
        <begin position="125"/>
        <end position="145"/>
    </location>
</feature>
<dbReference type="PANTHER" id="PTHR24330:SF19">
    <property type="entry name" value="MEDIATOR OF RNA POLYMERASE II TRANSCRIPTION SUBUNIT 29"/>
    <property type="match status" value="1"/>
</dbReference>
<feature type="compositionally biased region" description="Polar residues" evidence="1">
    <location>
        <begin position="157"/>
        <end position="182"/>
    </location>
</feature>
<dbReference type="InterPro" id="IPR052145">
    <property type="entry name" value="Mediator/Homeobox_domain"/>
</dbReference>
<feature type="compositionally biased region" description="Low complexity" evidence="1">
    <location>
        <begin position="205"/>
        <end position="221"/>
    </location>
</feature>
<dbReference type="EMBL" id="CAJNOU010000741">
    <property type="protein sequence ID" value="CAF1077596.1"/>
    <property type="molecule type" value="Genomic_DNA"/>
</dbReference>
<accession>A0A819JUR1</accession>
<comment type="caution">
    <text evidence="3">The sequence shown here is derived from an EMBL/GenBank/DDBJ whole genome shotgun (WGS) entry which is preliminary data.</text>
</comment>
<gene>
    <name evidence="3" type="ORF">FNK824_LOCUS22370</name>
    <name evidence="2" type="ORF">SEV965_LOCUS14682</name>
</gene>
<evidence type="ECO:0000313" key="3">
    <source>
        <dbReference type="EMBL" id="CAF3935370.1"/>
    </source>
</evidence>
<reference evidence="3" key="1">
    <citation type="submission" date="2021-02" db="EMBL/GenBank/DDBJ databases">
        <authorList>
            <person name="Nowell W R."/>
        </authorList>
    </citation>
    <scope>NUCLEOTIDE SEQUENCE</scope>
</reference>
<sequence length="654" mass="74886">MPVTTVMKSSTPVSTVSSLDTNNASTAVQSGPYTKAQFQNTMEGSRSVKSIKEVEQLLRDYPAALELFRTGRYKVKVKYESDVERVILVEKRASKIASNHETKTHGTQQQNQSHYYVSTNLEKMREDLKKERDSERSRSRTHSQDHIAPPPPPPPITTTSVTDDNILSQATTSSMRMTSNIQPKVDNHRTTSNEQDVSVTSQRKQQQQQQQQQQQPQQQQQHTHHRTNSRESPFNVSQSKHKGKKSSRDHARALVPYVPNANQPQYMWPQSRPVQHYYSNPVLPQQSQPSNIYMPPSFLPQQNPLYQQPYYYGQQPPALSYQKPSVYPTSSTAKSVRNIDNSNTHPTRNHPLSPQTNKNPNRGTTHPTSFHTFYPNQQQQQYQSTQPIYQSQIPIPISAPWSATAHKRTDPVVNNNNNQQHHVHRESRRSSKHRAHSVETGPRNQPPIRYYNQSEQQAPPMTTESHHHHHHHHHHHRSHQTSAPVNTIVPSVEPVKEQNIPLKEPMTVVNNGSSGDRLTIRQLNEIFLRTEPSGRLPFTTLPNILQRFGISLAESDLTSAARDLQYNINEPISARRLVHILVRLGKIAKSTHQQQQQQQQPQQQPQQQHQHQQPAISPIMLPEDREVTDIMTQNRVGGATSTHIHSSTHPNHWY</sequence>
<dbReference type="AlphaFoldDB" id="A0A819JUR1"/>
<feature type="compositionally biased region" description="Basic residues" evidence="1">
    <location>
        <begin position="466"/>
        <end position="479"/>
    </location>
</feature>
<protein>
    <submittedName>
        <fullName evidence="3">Uncharacterized protein</fullName>
    </submittedName>
</protein>
<feature type="compositionally biased region" description="Basic residues" evidence="1">
    <location>
        <begin position="421"/>
        <end position="435"/>
    </location>
</feature>
<feature type="compositionally biased region" description="Polar residues" evidence="1">
    <location>
        <begin position="327"/>
        <end position="371"/>
    </location>
</feature>
<feature type="compositionally biased region" description="Polar residues" evidence="1">
    <location>
        <begin position="192"/>
        <end position="204"/>
    </location>
</feature>